<keyword evidence="2" id="KW-1185">Reference proteome</keyword>
<protein>
    <submittedName>
        <fullName evidence="1">Uncharacterized protein</fullName>
    </submittedName>
</protein>
<proteinExistence type="predicted"/>
<dbReference type="Proteomes" id="UP000262440">
    <property type="component" value="Segment"/>
</dbReference>
<dbReference type="EMBL" id="MH460463">
    <property type="protein sequence ID" value="AXG67310.1"/>
    <property type="molecule type" value="Genomic_DNA"/>
</dbReference>
<evidence type="ECO:0000313" key="1">
    <source>
        <dbReference type="EMBL" id="AXG67310.1"/>
    </source>
</evidence>
<reference evidence="1 2" key="1">
    <citation type="journal article" date="2018" name="Front. Microbiol.">
        <title>Jumbo Bacteriophages Are Represented Within an Increasing Diversity of Environmental Viruses Infecting the Emerging Phytopathogen, Dickeya solani.</title>
        <authorList>
            <person name="Day A.W."/>
            <person name="Ahn J."/>
            <person name="Salmond G.P.C."/>
        </authorList>
    </citation>
    <scope>NUCLEOTIDE SEQUENCE [LARGE SCALE GENOMIC DNA]</scope>
</reference>
<organism evidence="1 2">
    <name type="scientific">Dickeya phage vB_DsoM_AD1</name>
    <dbReference type="NCBI Taxonomy" id="2283029"/>
    <lineage>
        <taxon>Viruses</taxon>
        <taxon>Duplodnaviria</taxon>
        <taxon>Heunggongvirae</taxon>
        <taxon>Uroviricota</taxon>
        <taxon>Caudoviricetes</taxon>
        <taxon>Alexandravirus</taxon>
        <taxon>Alexandravirus AD1</taxon>
    </lineage>
</organism>
<name>A0A384ZYH3_9CAUD</name>
<evidence type="ECO:0000313" key="2">
    <source>
        <dbReference type="Proteomes" id="UP000262440"/>
    </source>
</evidence>
<accession>A0A384ZYH3</accession>
<gene>
    <name evidence="1" type="ORF">AD1_266</name>
</gene>
<sequence length="137" mass="16150">MEKTYMTHWGSRYVRSPTGKWYSVHGREGAWVTNRYGTSFYRSGSEVWRDISPASCRNLERELLKRTRSDFKDSKNKYNQWGKVVLTIARQSEEEKNPHTSELAEMLEALRQTFYGQKVQQLSTILDEIGLTSRYRS</sequence>